<dbReference type="Proteomes" id="UP000326799">
    <property type="component" value="Unassembled WGS sequence"/>
</dbReference>
<proteinExistence type="predicted"/>
<evidence type="ECO:0000313" key="1">
    <source>
        <dbReference type="EMBL" id="KAB8213274.1"/>
    </source>
</evidence>
<reference evidence="1 2" key="1">
    <citation type="submission" date="2019-04" db="EMBL/GenBank/DDBJ databases">
        <title>Fungal friends and foes A comparative genomics study of 23 Aspergillus species from section Flavi.</title>
        <authorList>
            <consortium name="DOE Joint Genome Institute"/>
            <person name="Kjaerbolling I."/>
            <person name="Vesth T.C."/>
            <person name="Frisvad J.C."/>
            <person name="Nybo J.L."/>
            <person name="Theobald S."/>
            <person name="Kildgaard S."/>
            <person name="Petersen T.I."/>
            <person name="Kuo A."/>
            <person name="Sato A."/>
            <person name="Lyhne E.K."/>
            <person name="Kogle M.E."/>
            <person name="Wiebenga A."/>
            <person name="Kun R.S."/>
            <person name="Lubbers R.J."/>
            <person name="Makela M.R."/>
            <person name="Barry K."/>
            <person name="Chovatia M."/>
            <person name="Clum A."/>
            <person name="Daum C."/>
            <person name="Haridas S."/>
            <person name="He G."/>
            <person name="LaButti K."/>
            <person name="Lipzen A."/>
            <person name="Mondo S."/>
            <person name="Pangilinan J."/>
            <person name="Riley R."/>
            <person name="Salamov A."/>
            <person name="Simmons B.A."/>
            <person name="Magnuson J.K."/>
            <person name="Henrissat B."/>
            <person name="Mortensen U.H."/>
            <person name="Larsen T.O."/>
            <person name="De vries R.P."/>
            <person name="Grigoriev I.V."/>
            <person name="Machida M."/>
            <person name="Baker S.E."/>
            <person name="Andersen M.R."/>
        </authorList>
    </citation>
    <scope>NUCLEOTIDE SEQUENCE [LARGE SCALE GENOMIC DNA]</scope>
    <source>
        <strain evidence="1 2">CBS 126849</strain>
    </source>
</reference>
<dbReference type="InterPro" id="IPR009100">
    <property type="entry name" value="AcylCoA_DH/oxidase_NM_dom_sf"/>
</dbReference>
<organism evidence="1 2">
    <name type="scientific">Aspergillus novoparasiticus</name>
    <dbReference type="NCBI Taxonomy" id="986946"/>
    <lineage>
        <taxon>Eukaryota</taxon>
        <taxon>Fungi</taxon>
        <taxon>Dikarya</taxon>
        <taxon>Ascomycota</taxon>
        <taxon>Pezizomycotina</taxon>
        <taxon>Eurotiomycetes</taxon>
        <taxon>Eurotiomycetidae</taxon>
        <taxon>Eurotiales</taxon>
        <taxon>Aspergillaceae</taxon>
        <taxon>Aspergillus</taxon>
        <taxon>Aspergillus subgen. Circumdati</taxon>
    </lineage>
</organism>
<dbReference type="Gene3D" id="2.40.110.10">
    <property type="entry name" value="Butyryl-CoA Dehydrogenase, subunit A, domain 2"/>
    <property type="match status" value="1"/>
</dbReference>
<dbReference type="Gene3D" id="1.20.140.10">
    <property type="entry name" value="Butyryl-CoA Dehydrogenase, subunit A, domain 3"/>
    <property type="match status" value="1"/>
</dbReference>
<dbReference type="PANTHER" id="PTHR10909">
    <property type="entry name" value="ELECTRON TRANSPORT OXIDOREDUCTASE"/>
    <property type="match status" value="1"/>
</dbReference>
<dbReference type="GO" id="GO:0005777">
    <property type="term" value="C:peroxisome"/>
    <property type="evidence" value="ECO:0007669"/>
    <property type="project" value="InterPro"/>
</dbReference>
<dbReference type="InterPro" id="IPR036250">
    <property type="entry name" value="AcylCo_DH-like_C"/>
</dbReference>
<dbReference type="EMBL" id="ML733650">
    <property type="protein sequence ID" value="KAB8213274.1"/>
    <property type="molecule type" value="Genomic_DNA"/>
</dbReference>
<dbReference type="AlphaFoldDB" id="A0A5N6E8Z6"/>
<keyword evidence="2" id="KW-1185">Reference proteome</keyword>
<dbReference type="GO" id="GO:0003997">
    <property type="term" value="F:acyl-CoA oxidase activity"/>
    <property type="evidence" value="ECO:0007669"/>
    <property type="project" value="InterPro"/>
</dbReference>
<dbReference type="InterPro" id="IPR012258">
    <property type="entry name" value="Acyl-CoA_oxidase"/>
</dbReference>
<dbReference type="GO" id="GO:0033540">
    <property type="term" value="P:fatty acid beta-oxidation using acyl-CoA oxidase"/>
    <property type="evidence" value="ECO:0007669"/>
    <property type="project" value="TreeGrafter"/>
</dbReference>
<dbReference type="InterPro" id="IPR046373">
    <property type="entry name" value="Acyl-CoA_Oxase/DH_mid-dom_sf"/>
</dbReference>
<evidence type="ECO:0000313" key="2">
    <source>
        <dbReference type="Proteomes" id="UP000326799"/>
    </source>
</evidence>
<protein>
    <submittedName>
        <fullName evidence="1">Uncharacterized protein</fullName>
    </submittedName>
</protein>
<gene>
    <name evidence="1" type="ORF">BDV33DRAFT_197028</name>
</gene>
<dbReference type="SUPFAM" id="SSF56645">
    <property type="entry name" value="Acyl-CoA dehydrogenase NM domain-like"/>
    <property type="match status" value="1"/>
</dbReference>
<dbReference type="PANTHER" id="PTHR10909:SF382">
    <property type="entry name" value="ACYL-COENZYME A OXIDASE"/>
    <property type="match status" value="1"/>
</dbReference>
<sequence length="427" mass="47563">MTLDDVANLTPKFWHCYKDGMIIHDPVAYILVTIQLNLVAGMIAKFTPSGPDPEPLLKEILNFDQPDGSFILNTPNPGARKFMPPSIPLEGTRRIAFVFARLIVEEQDQGNRAFIVPISNGKQIFQGVQPCITSFNQVHLPLNAILGDLKSPVNMRDNFLDTISRVNTGGMALLLCIIPFLKCTAFTQELYRERVPILSFRTQQLPWATTRYNDSLVPAVTRRALSFILKVLFLHYRKASLSDLIKRCGAQGIFPYNQLAQLECLTRGSSIAEGESLVILIRLTAELLLDKYGISPTARPGSFLAKHGAGLLSELKERKDCLVNHRGVEFNQSIIPHCRPMVEAIGLRMAYEAAIDEGVDRDLLALYEAGAIKCHSAWFVERLQLSRAAQFGMECKAANAVLSRFDEHLHGLEIKPYCTAPILSSSE</sequence>
<dbReference type="SUPFAM" id="SSF47203">
    <property type="entry name" value="Acyl-CoA dehydrogenase C-terminal domain-like"/>
    <property type="match status" value="1"/>
</dbReference>
<dbReference type="GO" id="GO:0005504">
    <property type="term" value="F:fatty acid binding"/>
    <property type="evidence" value="ECO:0007669"/>
    <property type="project" value="TreeGrafter"/>
</dbReference>
<accession>A0A5N6E8Z6</accession>
<dbReference type="GO" id="GO:0055088">
    <property type="term" value="P:lipid homeostasis"/>
    <property type="evidence" value="ECO:0007669"/>
    <property type="project" value="TreeGrafter"/>
</dbReference>
<name>A0A5N6E8Z6_9EURO</name>
<dbReference type="GO" id="GO:0071949">
    <property type="term" value="F:FAD binding"/>
    <property type="evidence" value="ECO:0007669"/>
    <property type="project" value="InterPro"/>
</dbReference>